<sequence>MRYYVPAQGPSLTLPQLAIHNAQRMQTQPQGFVLPLTTYSGAPLGVFSEALPPVPLSYYPTLDYRNPGLLPVPQINYPSFLYPSMASVSLETPSLPAGMVPVGPTGGFTRNLAVFGEIPLQQPPRIPIQTPPAIPIPLQESRIPIQTPPAIPILLQESRIPIQTAPGIPIPLQEPRIPIQAAIPMPLPAPDFPQLPTYLQPQLNNSIPVLNPIASFPVVVNPQREEFTTSKTIANFDTEPTTRSVTIGKTSAIPSWQYLAPISTTPIPSTSLPTTRSPLSFLTAIGHSAIGQFQDATTQRPRFTFTFRPVSTTPIPTTTPKMSTFPLNVNTQKSLQQTVPRDQIFRFNLTSLAPTQTTTWTPILKDSPINRVLEKTNEPNVGPLKIGSQWGDRLQGKPFAFPNQFNFFVGLTRKDSKDLSV</sequence>
<dbReference type="Proteomes" id="UP000887575">
    <property type="component" value="Unassembled WGS sequence"/>
</dbReference>
<dbReference type="AlphaFoldDB" id="A0AAF3FHN7"/>
<reference evidence="2" key="1">
    <citation type="submission" date="2024-02" db="UniProtKB">
        <authorList>
            <consortium name="WormBaseParasite"/>
        </authorList>
    </citation>
    <scope>IDENTIFICATION</scope>
</reference>
<evidence type="ECO:0000313" key="1">
    <source>
        <dbReference type="Proteomes" id="UP000887575"/>
    </source>
</evidence>
<proteinExistence type="predicted"/>
<name>A0AAF3FHN7_9BILA</name>
<keyword evidence="1" id="KW-1185">Reference proteome</keyword>
<accession>A0AAF3FHN7</accession>
<protein>
    <submittedName>
        <fullName evidence="2">Uncharacterized protein</fullName>
    </submittedName>
</protein>
<dbReference type="WBParaSite" id="MBELARI_LOCUS6625">
    <property type="protein sequence ID" value="MBELARI_LOCUS6625"/>
    <property type="gene ID" value="MBELARI_LOCUS6625"/>
</dbReference>
<organism evidence="1 2">
    <name type="scientific">Mesorhabditis belari</name>
    <dbReference type="NCBI Taxonomy" id="2138241"/>
    <lineage>
        <taxon>Eukaryota</taxon>
        <taxon>Metazoa</taxon>
        <taxon>Ecdysozoa</taxon>
        <taxon>Nematoda</taxon>
        <taxon>Chromadorea</taxon>
        <taxon>Rhabditida</taxon>
        <taxon>Rhabditina</taxon>
        <taxon>Rhabditomorpha</taxon>
        <taxon>Rhabditoidea</taxon>
        <taxon>Rhabditidae</taxon>
        <taxon>Mesorhabditinae</taxon>
        <taxon>Mesorhabditis</taxon>
    </lineage>
</organism>
<evidence type="ECO:0000313" key="2">
    <source>
        <dbReference type="WBParaSite" id="MBELARI_LOCUS6625"/>
    </source>
</evidence>